<comment type="function">
    <text evidence="3">Probably deamidates glutamine residues to glutamate on methyl-accepting chemotaxis receptors (MCPs), playing an important role in chemotaxis.</text>
</comment>
<comment type="catalytic activity">
    <reaction evidence="3">
        <text>L-glutaminyl-[protein] + H2O = L-glutamyl-[protein] + NH4(+)</text>
        <dbReference type="Rhea" id="RHEA:16441"/>
        <dbReference type="Rhea" id="RHEA-COMP:10207"/>
        <dbReference type="Rhea" id="RHEA-COMP:10208"/>
        <dbReference type="ChEBI" id="CHEBI:15377"/>
        <dbReference type="ChEBI" id="CHEBI:28938"/>
        <dbReference type="ChEBI" id="CHEBI:29973"/>
        <dbReference type="ChEBI" id="CHEBI:30011"/>
        <dbReference type="EC" id="3.5.1.44"/>
    </reaction>
</comment>
<comment type="similarity">
    <text evidence="3">Belongs to the CheD family.</text>
</comment>
<dbReference type="GO" id="GO:0050568">
    <property type="term" value="F:protein-glutamine glutaminase activity"/>
    <property type="evidence" value="ECO:0007669"/>
    <property type="project" value="UniProtKB-UniRule"/>
</dbReference>
<dbReference type="InterPro" id="IPR038592">
    <property type="entry name" value="CheD-like_sf"/>
</dbReference>
<dbReference type="InterPro" id="IPR005659">
    <property type="entry name" value="Chemorcpt_Glu_NH3ase_CheD"/>
</dbReference>
<keyword evidence="1 3" id="KW-0145">Chemotaxis</keyword>
<protein>
    <recommendedName>
        <fullName evidence="3">Probable chemoreceptor glutamine deamidase CheD</fullName>
        <ecNumber evidence="3">3.5.1.44</ecNumber>
    </recommendedName>
</protein>
<gene>
    <name evidence="3 5" type="primary">cheD</name>
    <name evidence="5" type="ORF">SOCEGT47_019550</name>
</gene>
<evidence type="ECO:0000313" key="6">
    <source>
        <dbReference type="Proteomes" id="UP000295781"/>
    </source>
</evidence>
<accession>A0A4P2PXU1</accession>
<dbReference type="GO" id="GO:0006935">
    <property type="term" value="P:chemotaxis"/>
    <property type="evidence" value="ECO:0007669"/>
    <property type="project" value="UniProtKB-UniRule"/>
</dbReference>
<dbReference type="CDD" id="cd16352">
    <property type="entry name" value="CheD"/>
    <property type="match status" value="1"/>
</dbReference>
<evidence type="ECO:0000313" key="5">
    <source>
        <dbReference type="EMBL" id="AUX21471.1"/>
    </source>
</evidence>
<dbReference type="Pfam" id="PF03975">
    <property type="entry name" value="CheD"/>
    <property type="match status" value="1"/>
</dbReference>
<sequence>MAMPSSATALSVSAGPPSRRALPVKTHHVMPGQIFASSDSTAVTTIVGSCVAICLWDATTGVGGMNHYVLPECPSPGEASARFAGTACQRLLEQLRELGASTRALQARVVGGACLISAFRGRGTHLGAQNVKAGLAFLRAEGIQVAQLDTGGDRGRKIVFRTDDGDISIQPL</sequence>
<evidence type="ECO:0000256" key="3">
    <source>
        <dbReference type="HAMAP-Rule" id="MF_01440"/>
    </source>
</evidence>
<dbReference type="PANTHER" id="PTHR35147">
    <property type="entry name" value="CHEMORECEPTOR GLUTAMINE DEAMIDASE CHED-RELATED"/>
    <property type="match status" value="1"/>
</dbReference>
<dbReference type="SUPFAM" id="SSF64438">
    <property type="entry name" value="CNF1/YfiH-like putative cysteine hydrolases"/>
    <property type="match status" value="1"/>
</dbReference>
<organism evidence="5 6">
    <name type="scientific">Sorangium cellulosum</name>
    <name type="common">Polyangium cellulosum</name>
    <dbReference type="NCBI Taxonomy" id="56"/>
    <lineage>
        <taxon>Bacteria</taxon>
        <taxon>Pseudomonadati</taxon>
        <taxon>Myxococcota</taxon>
        <taxon>Polyangia</taxon>
        <taxon>Polyangiales</taxon>
        <taxon>Polyangiaceae</taxon>
        <taxon>Sorangium</taxon>
    </lineage>
</organism>
<keyword evidence="2 3" id="KW-0378">Hydrolase</keyword>
<dbReference type="EC" id="3.5.1.44" evidence="3"/>
<evidence type="ECO:0000256" key="1">
    <source>
        <dbReference type="ARBA" id="ARBA00022500"/>
    </source>
</evidence>
<dbReference type="PANTHER" id="PTHR35147:SF3">
    <property type="entry name" value="CHEMORECEPTOR GLUTAMINE DEAMIDASE CHED 1-RELATED"/>
    <property type="match status" value="1"/>
</dbReference>
<dbReference type="Gene3D" id="3.30.1330.200">
    <property type="match status" value="1"/>
</dbReference>
<name>A0A4P2PXU1_SORCE</name>
<evidence type="ECO:0000256" key="4">
    <source>
        <dbReference type="SAM" id="MobiDB-lite"/>
    </source>
</evidence>
<feature type="region of interest" description="Disordered" evidence="4">
    <location>
        <begin position="1"/>
        <end position="22"/>
    </location>
</feature>
<reference evidence="5 6" key="1">
    <citation type="submission" date="2015-09" db="EMBL/GenBank/DDBJ databases">
        <title>Sorangium comparison.</title>
        <authorList>
            <person name="Zaburannyi N."/>
            <person name="Bunk B."/>
            <person name="Overmann J."/>
            <person name="Mueller R."/>
        </authorList>
    </citation>
    <scope>NUCLEOTIDE SEQUENCE [LARGE SCALE GENOMIC DNA]</scope>
    <source>
        <strain evidence="5 6">So ceGT47</strain>
    </source>
</reference>
<evidence type="ECO:0000256" key="2">
    <source>
        <dbReference type="ARBA" id="ARBA00022801"/>
    </source>
</evidence>
<feature type="compositionally biased region" description="Polar residues" evidence="4">
    <location>
        <begin position="1"/>
        <end position="11"/>
    </location>
</feature>
<dbReference type="EMBL" id="CP012670">
    <property type="protein sequence ID" value="AUX21471.1"/>
    <property type="molecule type" value="Genomic_DNA"/>
</dbReference>
<dbReference type="HAMAP" id="MF_01440">
    <property type="entry name" value="CheD"/>
    <property type="match status" value="1"/>
</dbReference>
<dbReference type="InterPro" id="IPR011324">
    <property type="entry name" value="Cytotoxic_necrot_fac-like_cat"/>
</dbReference>
<dbReference type="AlphaFoldDB" id="A0A4P2PXU1"/>
<dbReference type="Proteomes" id="UP000295781">
    <property type="component" value="Chromosome"/>
</dbReference>
<proteinExistence type="inferred from homology"/>